<reference evidence="3" key="1">
    <citation type="submission" date="2017-09" db="EMBL/GenBank/DDBJ databases">
        <title>Genome sequence of Nannocystis excedens DSM 71.</title>
        <authorList>
            <person name="Blom J."/>
        </authorList>
    </citation>
    <scope>NUCLEOTIDE SEQUENCE [LARGE SCALE GENOMIC DNA]</scope>
    <source>
        <strain evidence="3">type strain: E19</strain>
    </source>
</reference>
<name>A0A2C9D5T3_9HYPH</name>
<accession>A0A2C9D5T3</accession>
<protein>
    <submittedName>
        <fullName evidence="2">Uncharacterized protein</fullName>
    </submittedName>
</protein>
<dbReference type="Proteomes" id="UP000223606">
    <property type="component" value="Chromosome 1"/>
</dbReference>
<gene>
    <name evidence="2" type="ORF">HDIA_1334</name>
</gene>
<keyword evidence="3" id="KW-1185">Reference proteome</keyword>
<feature type="region of interest" description="Disordered" evidence="1">
    <location>
        <begin position="1"/>
        <end position="45"/>
    </location>
</feature>
<proteinExistence type="predicted"/>
<evidence type="ECO:0000256" key="1">
    <source>
        <dbReference type="SAM" id="MobiDB-lite"/>
    </source>
</evidence>
<dbReference type="KEGG" id="hdi:HDIA_1334"/>
<dbReference type="RefSeq" id="WP_099555459.1">
    <property type="nucleotide sequence ID" value="NZ_LT960614.1"/>
</dbReference>
<dbReference type="OrthoDB" id="10005195at2"/>
<evidence type="ECO:0000313" key="2">
    <source>
        <dbReference type="EMBL" id="SON54875.1"/>
    </source>
</evidence>
<organism evidence="2 3">
    <name type="scientific">Hartmannibacter diazotrophicus</name>
    <dbReference type="NCBI Taxonomy" id="1482074"/>
    <lineage>
        <taxon>Bacteria</taxon>
        <taxon>Pseudomonadati</taxon>
        <taxon>Pseudomonadota</taxon>
        <taxon>Alphaproteobacteria</taxon>
        <taxon>Hyphomicrobiales</taxon>
        <taxon>Pleomorphomonadaceae</taxon>
        <taxon>Hartmannibacter</taxon>
    </lineage>
</organism>
<dbReference type="AlphaFoldDB" id="A0A2C9D5T3"/>
<feature type="region of interest" description="Disordered" evidence="1">
    <location>
        <begin position="99"/>
        <end position="124"/>
    </location>
</feature>
<feature type="compositionally biased region" description="Basic and acidic residues" evidence="1">
    <location>
        <begin position="100"/>
        <end position="114"/>
    </location>
</feature>
<dbReference type="EMBL" id="LT960614">
    <property type="protein sequence ID" value="SON54875.1"/>
    <property type="molecule type" value="Genomic_DNA"/>
</dbReference>
<sequence length="160" mass="17257">MAARDEEPAGANGPDEVPEPVTPSRARLAAGAAKKTSARTVTKKTAETSAAMLKRLRRTLARQIERIETYFEEDVLIDDKGARTLSTLTKTLENVIDLESAERRAREEETRKSDGTSADDADDDRFRDALAKRIGAMLADRTSACDPLVAGSEHAGAAGE</sequence>
<evidence type="ECO:0000313" key="3">
    <source>
        <dbReference type="Proteomes" id="UP000223606"/>
    </source>
</evidence>